<gene>
    <name evidence="1" type="ORF">LEP1GSC063_4015</name>
</gene>
<comment type="caution">
    <text evidence="1">The sequence shown here is derived from an EMBL/GenBank/DDBJ whole genome shotgun (WGS) entry which is preliminary data.</text>
</comment>
<dbReference type="Proteomes" id="UP000012106">
    <property type="component" value="Unassembled WGS sequence"/>
</dbReference>
<name>M6JHX3_9LEPT</name>
<accession>M6JHX3</accession>
<reference evidence="1 2" key="1">
    <citation type="submission" date="2013-01" db="EMBL/GenBank/DDBJ databases">
        <authorList>
            <person name="Harkins D.M."/>
            <person name="Durkin A.S."/>
            <person name="Brinkac L.M."/>
            <person name="Haft D.H."/>
            <person name="Selengut J.D."/>
            <person name="Sanka R."/>
            <person name="DePew J."/>
            <person name="Purushe J."/>
            <person name="Hartskeerl R.A."/>
            <person name="Ahmed A."/>
            <person name="van der Linden H."/>
            <person name="Goris M.G.A."/>
            <person name="Vinetz J.M."/>
            <person name="Sutton G.G."/>
            <person name="Nierman W.C."/>
            <person name="Fouts D.E."/>
        </authorList>
    </citation>
    <scope>NUCLEOTIDE SEQUENCE [LARGE SCALE GENOMIC DNA]</scope>
    <source>
        <strain evidence="1 2">MAVJ 401</strain>
    </source>
</reference>
<dbReference type="AlphaFoldDB" id="M6JHX3"/>
<evidence type="ECO:0000313" key="1">
    <source>
        <dbReference type="EMBL" id="EMN21494.1"/>
    </source>
</evidence>
<proteinExistence type="predicted"/>
<evidence type="ECO:0000313" key="2">
    <source>
        <dbReference type="Proteomes" id="UP000012106"/>
    </source>
</evidence>
<dbReference type="EMBL" id="AHMU02000050">
    <property type="protein sequence ID" value="EMN21494.1"/>
    <property type="molecule type" value="Genomic_DNA"/>
</dbReference>
<sequence>MNLPASTIRYVLRIFLSKKSGTVYSRRLAFGLKWDFLNFRHLYR</sequence>
<organism evidence="1 2">
    <name type="scientific">Leptospira santarosai serovar Arenal str. MAVJ 401</name>
    <dbReference type="NCBI Taxonomy" id="1049976"/>
    <lineage>
        <taxon>Bacteria</taxon>
        <taxon>Pseudomonadati</taxon>
        <taxon>Spirochaetota</taxon>
        <taxon>Spirochaetia</taxon>
        <taxon>Leptospirales</taxon>
        <taxon>Leptospiraceae</taxon>
        <taxon>Leptospira</taxon>
    </lineage>
</organism>
<protein>
    <submittedName>
        <fullName evidence="1">Uncharacterized protein</fullName>
    </submittedName>
</protein>